<evidence type="ECO:0000313" key="2">
    <source>
        <dbReference type="Proteomes" id="UP001465668"/>
    </source>
</evidence>
<name>A0ABR2XZZ1_9PEZI</name>
<sequence>MSGWYFGVYRRRGHLSPRESPRLVVQTDLDDQES</sequence>
<accession>A0ABR2XZZ1</accession>
<keyword evidence="2" id="KW-1185">Reference proteome</keyword>
<protein>
    <submittedName>
        <fullName evidence="1">Uncharacterized protein</fullName>
    </submittedName>
</protein>
<evidence type="ECO:0000313" key="1">
    <source>
        <dbReference type="EMBL" id="KAK9779374.1"/>
    </source>
</evidence>
<dbReference type="Proteomes" id="UP001465668">
    <property type="component" value="Unassembled WGS sequence"/>
</dbReference>
<comment type="caution">
    <text evidence="1">The sequence shown here is derived from an EMBL/GenBank/DDBJ whole genome shotgun (WGS) entry which is preliminary data.</text>
</comment>
<organism evidence="1 2">
    <name type="scientific">Seiridium cardinale</name>
    <dbReference type="NCBI Taxonomy" id="138064"/>
    <lineage>
        <taxon>Eukaryota</taxon>
        <taxon>Fungi</taxon>
        <taxon>Dikarya</taxon>
        <taxon>Ascomycota</taxon>
        <taxon>Pezizomycotina</taxon>
        <taxon>Sordariomycetes</taxon>
        <taxon>Xylariomycetidae</taxon>
        <taxon>Amphisphaeriales</taxon>
        <taxon>Sporocadaceae</taxon>
        <taxon>Seiridium</taxon>
    </lineage>
</organism>
<gene>
    <name evidence="1" type="ORF">SCAR479_03856</name>
</gene>
<dbReference type="EMBL" id="JARVKM010000011">
    <property type="protein sequence ID" value="KAK9779374.1"/>
    <property type="molecule type" value="Genomic_DNA"/>
</dbReference>
<proteinExistence type="predicted"/>
<reference evidence="1 2" key="1">
    <citation type="submission" date="2024-02" db="EMBL/GenBank/DDBJ databases">
        <title>First draft genome assembly of two strains of Seiridium cardinale.</title>
        <authorList>
            <person name="Emiliani G."/>
            <person name="Scali E."/>
        </authorList>
    </citation>
    <scope>NUCLEOTIDE SEQUENCE [LARGE SCALE GENOMIC DNA]</scope>
    <source>
        <strain evidence="1 2">BM-138-000479</strain>
    </source>
</reference>